<organism evidence="1 2">
    <name type="scientific">Elysia marginata</name>
    <dbReference type="NCBI Taxonomy" id="1093978"/>
    <lineage>
        <taxon>Eukaryota</taxon>
        <taxon>Metazoa</taxon>
        <taxon>Spiralia</taxon>
        <taxon>Lophotrochozoa</taxon>
        <taxon>Mollusca</taxon>
        <taxon>Gastropoda</taxon>
        <taxon>Heterobranchia</taxon>
        <taxon>Euthyneura</taxon>
        <taxon>Panpulmonata</taxon>
        <taxon>Sacoglossa</taxon>
        <taxon>Placobranchoidea</taxon>
        <taxon>Plakobranchidae</taxon>
        <taxon>Elysia</taxon>
    </lineage>
</organism>
<evidence type="ECO:0000313" key="1">
    <source>
        <dbReference type="EMBL" id="GFR88187.1"/>
    </source>
</evidence>
<keyword evidence="2" id="KW-1185">Reference proteome</keyword>
<comment type="caution">
    <text evidence="1">The sequence shown here is derived from an EMBL/GenBank/DDBJ whole genome shotgun (WGS) entry which is preliminary data.</text>
</comment>
<name>A0AAV4GS44_9GAST</name>
<protein>
    <recommendedName>
        <fullName evidence="3">DZF domain-containing protein</fullName>
    </recommendedName>
</protein>
<gene>
    <name evidence="1" type="ORF">ElyMa_000764300</name>
</gene>
<accession>A0AAV4GS44</accession>
<evidence type="ECO:0008006" key="3">
    <source>
        <dbReference type="Google" id="ProtNLM"/>
    </source>
</evidence>
<dbReference type="Proteomes" id="UP000762676">
    <property type="component" value="Unassembled WGS sequence"/>
</dbReference>
<sequence>MMNHILRCFSFSCPYPQAATDCPAPGSWFYWPVQTEPMEEEILSVLAGAVRALELRVHRAVLRQGQSGVPVQPVDAELPMRQPCLGLDTAVLTVSAFSALTF</sequence>
<proteinExistence type="predicted"/>
<dbReference type="EMBL" id="BMAT01001556">
    <property type="protein sequence ID" value="GFR88187.1"/>
    <property type="molecule type" value="Genomic_DNA"/>
</dbReference>
<dbReference type="AlphaFoldDB" id="A0AAV4GS44"/>
<reference evidence="1 2" key="1">
    <citation type="journal article" date="2021" name="Elife">
        <title>Chloroplast acquisition without the gene transfer in kleptoplastic sea slugs, Plakobranchus ocellatus.</title>
        <authorList>
            <person name="Maeda T."/>
            <person name="Takahashi S."/>
            <person name="Yoshida T."/>
            <person name="Shimamura S."/>
            <person name="Takaki Y."/>
            <person name="Nagai Y."/>
            <person name="Toyoda A."/>
            <person name="Suzuki Y."/>
            <person name="Arimoto A."/>
            <person name="Ishii H."/>
            <person name="Satoh N."/>
            <person name="Nishiyama T."/>
            <person name="Hasebe M."/>
            <person name="Maruyama T."/>
            <person name="Minagawa J."/>
            <person name="Obokata J."/>
            <person name="Shigenobu S."/>
        </authorList>
    </citation>
    <scope>NUCLEOTIDE SEQUENCE [LARGE SCALE GENOMIC DNA]</scope>
</reference>
<evidence type="ECO:0000313" key="2">
    <source>
        <dbReference type="Proteomes" id="UP000762676"/>
    </source>
</evidence>